<evidence type="ECO:0000313" key="1">
    <source>
        <dbReference type="EMBL" id="KAI3708184.1"/>
    </source>
</evidence>
<sequence>MNTCGPRLHQVHVDYVKLEASLLGDSQSDVEAIKLELEIMRSCIRDAERKQLKSELVETWRASGDAYRLPPQEKVVALHGRRVSKAQQNAVVGACRVECVEIGEGYVAEYQGLEFSSMSTDEVIVTRYRAPY</sequence>
<protein>
    <submittedName>
        <fullName evidence="1">Uncharacterized protein</fullName>
    </submittedName>
</protein>
<accession>A0ACB9ADU6</accession>
<evidence type="ECO:0000313" key="2">
    <source>
        <dbReference type="Proteomes" id="UP001055811"/>
    </source>
</evidence>
<dbReference type="Proteomes" id="UP001055811">
    <property type="component" value="Linkage Group LG07"/>
</dbReference>
<reference evidence="2" key="1">
    <citation type="journal article" date="2022" name="Mol. Ecol. Resour.">
        <title>The genomes of chicory, endive, great burdock and yacon provide insights into Asteraceae palaeo-polyploidization history and plant inulin production.</title>
        <authorList>
            <person name="Fan W."/>
            <person name="Wang S."/>
            <person name="Wang H."/>
            <person name="Wang A."/>
            <person name="Jiang F."/>
            <person name="Liu H."/>
            <person name="Zhao H."/>
            <person name="Xu D."/>
            <person name="Zhang Y."/>
        </authorList>
    </citation>
    <scope>NUCLEOTIDE SEQUENCE [LARGE SCALE GENOMIC DNA]</scope>
    <source>
        <strain evidence="2">cv. Punajuju</strain>
    </source>
</reference>
<reference evidence="1 2" key="2">
    <citation type="journal article" date="2022" name="Mol. Ecol. Resour.">
        <title>The genomes of chicory, endive, great burdock and yacon provide insights into Asteraceae paleo-polyploidization history and plant inulin production.</title>
        <authorList>
            <person name="Fan W."/>
            <person name="Wang S."/>
            <person name="Wang H."/>
            <person name="Wang A."/>
            <person name="Jiang F."/>
            <person name="Liu H."/>
            <person name="Zhao H."/>
            <person name="Xu D."/>
            <person name="Zhang Y."/>
        </authorList>
    </citation>
    <scope>NUCLEOTIDE SEQUENCE [LARGE SCALE GENOMIC DNA]</scope>
    <source>
        <strain evidence="2">cv. Punajuju</strain>
        <tissue evidence="1">Leaves</tissue>
    </source>
</reference>
<dbReference type="EMBL" id="CM042015">
    <property type="protein sequence ID" value="KAI3708184.1"/>
    <property type="molecule type" value="Genomic_DNA"/>
</dbReference>
<organism evidence="1 2">
    <name type="scientific">Cichorium intybus</name>
    <name type="common">Chicory</name>
    <dbReference type="NCBI Taxonomy" id="13427"/>
    <lineage>
        <taxon>Eukaryota</taxon>
        <taxon>Viridiplantae</taxon>
        <taxon>Streptophyta</taxon>
        <taxon>Embryophyta</taxon>
        <taxon>Tracheophyta</taxon>
        <taxon>Spermatophyta</taxon>
        <taxon>Magnoliopsida</taxon>
        <taxon>eudicotyledons</taxon>
        <taxon>Gunneridae</taxon>
        <taxon>Pentapetalae</taxon>
        <taxon>asterids</taxon>
        <taxon>campanulids</taxon>
        <taxon>Asterales</taxon>
        <taxon>Asteraceae</taxon>
        <taxon>Cichorioideae</taxon>
        <taxon>Cichorieae</taxon>
        <taxon>Cichoriinae</taxon>
        <taxon>Cichorium</taxon>
    </lineage>
</organism>
<name>A0ACB9ADU6_CICIN</name>
<gene>
    <name evidence="1" type="ORF">L2E82_37313</name>
</gene>
<keyword evidence="2" id="KW-1185">Reference proteome</keyword>
<proteinExistence type="predicted"/>
<comment type="caution">
    <text evidence="1">The sequence shown here is derived from an EMBL/GenBank/DDBJ whole genome shotgun (WGS) entry which is preliminary data.</text>
</comment>